<dbReference type="Proteomes" id="UP000715441">
    <property type="component" value="Unassembled WGS sequence"/>
</dbReference>
<keyword evidence="2" id="KW-0547">Nucleotide-binding</keyword>
<proteinExistence type="predicted"/>
<comment type="caution">
    <text evidence="5">The sequence shown here is derived from an EMBL/GenBank/DDBJ whole genome shotgun (WGS) entry which is preliminary data.</text>
</comment>
<dbReference type="Pfam" id="PF00005">
    <property type="entry name" value="ABC_tran"/>
    <property type="match status" value="1"/>
</dbReference>
<dbReference type="RefSeq" id="WP_168521462.1">
    <property type="nucleotide sequence ID" value="NZ_JAAXLS010000047.1"/>
</dbReference>
<dbReference type="SMART" id="SM00382">
    <property type="entry name" value="AAA"/>
    <property type="match status" value="1"/>
</dbReference>
<dbReference type="EMBL" id="JAAXLS010000047">
    <property type="protein sequence ID" value="NKQ58029.1"/>
    <property type="molecule type" value="Genomic_DNA"/>
</dbReference>
<dbReference type="GO" id="GO:0005524">
    <property type="term" value="F:ATP binding"/>
    <property type="evidence" value="ECO:0007669"/>
    <property type="project" value="UniProtKB-KW"/>
</dbReference>
<protein>
    <submittedName>
        <fullName evidence="5">ABC transporter ATP-binding protein</fullName>
    </submittedName>
</protein>
<evidence type="ECO:0000259" key="4">
    <source>
        <dbReference type="PROSITE" id="PS50893"/>
    </source>
</evidence>
<dbReference type="PANTHER" id="PTHR42788">
    <property type="entry name" value="TAURINE IMPORT ATP-BINDING PROTEIN-RELATED"/>
    <property type="match status" value="1"/>
</dbReference>
<feature type="domain" description="ABC transporter" evidence="4">
    <location>
        <begin position="18"/>
        <end position="248"/>
    </location>
</feature>
<dbReference type="PROSITE" id="PS50893">
    <property type="entry name" value="ABC_TRANSPORTER_2"/>
    <property type="match status" value="1"/>
</dbReference>
<dbReference type="InterPro" id="IPR003439">
    <property type="entry name" value="ABC_transporter-like_ATP-bd"/>
</dbReference>
<dbReference type="CDD" id="cd03293">
    <property type="entry name" value="ABC_NrtD_SsuB_transporters"/>
    <property type="match status" value="1"/>
</dbReference>
<evidence type="ECO:0000256" key="1">
    <source>
        <dbReference type="ARBA" id="ARBA00022448"/>
    </source>
</evidence>
<sequence>MNSESVAVERETVVGTGIEVSGVSVALGEARKRIHVLDDVTLHIPRGEFWCIIGPSGCGKSTLLSMLAGFVQPSVGRITLAGEPVRSPNLRRAVVFQEYALFPWLTAVRNVEFGLESQGVTADRRERALAVLERVGLADFADTYPHELSGGMQQRVAIARALACEPEFLLMDEPLGALDALTRDQIQELIGKLWQQFGQTVVYVTHNVYEAVYLADRVVVFTARPGKIKSIVDIDIPRPRDPANPRYGKLIAHLRGLLTGEVSGDT</sequence>
<dbReference type="Gene3D" id="3.40.50.300">
    <property type="entry name" value="P-loop containing nucleotide triphosphate hydrolases"/>
    <property type="match status" value="1"/>
</dbReference>
<reference evidence="5 6" key="1">
    <citation type="submission" date="2020-04" db="EMBL/GenBank/DDBJ databases">
        <title>Novel species.</title>
        <authorList>
            <person name="Teo W.F.A."/>
            <person name="Lipun K."/>
            <person name="Srisuk N."/>
            <person name="Duangmal K."/>
        </authorList>
    </citation>
    <scope>NUCLEOTIDE SEQUENCE [LARGE SCALE GENOMIC DNA]</scope>
    <source>
        <strain evidence="5 6">K13G38</strain>
    </source>
</reference>
<accession>A0ABX1JGS3</accession>
<evidence type="ECO:0000256" key="3">
    <source>
        <dbReference type="ARBA" id="ARBA00022840"/>
    </source>
</evidence>
<name>A0ABX1JGS3_9PSEU</name>
<evidence type="ECO:0000313" key="5">
    <source>
        <dbReference type="EMBL" id="NKQ58029.1"/>
    </source>
</evidence>
<dbReference type="PANTHER" id="PTHR42788:SF13">
    <property type="entry name" value="ALIPHATIC SULFONATES IMPORT ATP-BINDING PROTEIN SSUB"/>
    <property type="match status" value="1"/>
</dbReference>
<dbReference type="SUPFAM" id="SSF52540">
    <property type="entry name" value="P-loop containing nucleoside triphosphate hydrolases"/>
    <property type="match status" value="1"/>
</dbReference>
<dbReference type="InterPro" id="IPR050166">
    <property type="entry name" value="ABC_transporter_ATP-bind"/>
</dbReference>
<dbReference type="InterPro" id="IPR017871">
    <property type="entry name" value="ABC_transporter-like_CS"/>
</dbReference>
<organism evidence="5 6">
    <name type="scientific">Amycolatopsis acididurans</name>
    <dbReference type="NCBI Taxonomy" id="2724524"/>
    <lineage>
        <taxon>Bacteria</taxon>
        <taxon>Bacillati</taxon>
        <taxon>Actinomycetota</taxon>
        <taxon>Actinomycetes</taxon>
        <taxon>Pseudonocardiales</taxon>
        <taxon>Pseudonocardiaceae</taxon>
        <taxon>Amycolatopsis</taxon>
    </lineage>
</organism>
<dbReference type="InterPro" id="IPR027417">
    <property type="entry name" value="P-loop_NTPase"/>
</dbReference>
<keyword evidence="1" id="KW-0813">Transport</keyword>
<gene>
    <name evidence="5" type="ORF">HFP15_34725</name>
</gene>
<keyword evidence="6" id="KW-1185">Reference proteome</keyword>
<evidence type="ECO:0000313" key="6">
    <source>
        <dbReference type="Proteomes" id="UP000715441"/>
    </source>
</evidence>
<evidence type="ECO:0000256" key="2">
    <source>
        <dbReference type="ARBA" id="ARBA00022741"/>
    </source>
</evidence>
<dbReference type="PROSITE" id="PS00211">
    <property type="entry name" value="ABC_TRANSPORTER_1"/>
    <property type="match status" value="1"/>
</dbReference>
<keyword evidence="3 5" id="KW-0067">ATP-binding</keyword>
<dbReference type="InterPro" id="IPR003593">
    <property type="entry name" value="AAA+_ATPase"/>
</dbReference>